<evidence type="ECO:0000313" key="8">
    <source>
        <dbReference type="EMBL" id="SPQ25605.1"/>
    </source>
</evidence>
<accession>A0A446BSW1</accession>
<evidence type="ECO:0000256" key="2">
    <source>
        <dbReference type="ARBA" id="ARBA00008816"/>
    </source>
</evidence>
<organism evidence="8 9">
    <name type="scientific">Thermothielavioides terrestris</name>
    <dbReference type="NCBI Taxonomy" id="2587410"/>
    <lineage>
        <taxon>Eukaryota</taxon>
        <taxon>Fungi</taxon>
        <taxon>Dikarya</taxon>
        <taxon>Ascomycota</taxon>
        <taxon>Pezizomycotina</taxon>
        <taxon>Sordariomycetes</taxon>
        <taxon>Sordariomycetidae</taxon>
        <taxon>Sordariales</taxon>
        <taxon>Chaetomiaceae</taxon>
        <taxon>Thermothielavioides</taxon>
    </lineage>
</organism>
<evidence type="ECO:0000256" key="5">
    <source>
        <dbReference type="ARBA" id="ARBA00023136"/>
    </source>
</evidence>
<gene>
    <name evidence="8" type="ORF">TT172_LOCUS8024</name>
</gene>
<dbReference type="GO" id="GO:0008195">
    <property type="term" value="F:phosphatidate phosphatase activity"/>
    <property type="evidence" value="ECO:0007669"/>
    <property type="project" value="TreeGrafter"/>
</dbReference>
<dbReference type="SUPFAM" id="SSF48317">
    <property type="entry name" value="Acid phosphatase/Vanadium-dependent haloperoxidase"/>
    <property type="match status" value="1"/>
</dbReference>
<evidence type="ECO:0000313" key="9">
    <source>
        <dbReference type="Proteomes" id="UP000289323"/>
    </source>
</evidence>
<dbReference type="PANTHER" id="PTHR10165">
    <property type="entry name" value="LIPID PHOSPHATE PHOSPHATASE"/>
    <property type="match status" value="1"/>
</dbReference>
<evidence type="ECO:0000256" key="4">
    <source>
        <dbReference type="ARBA" id="ARBA00022989"/>
    </source>
</evidence>
<dbReference type="GO" id="GO:0016020">
    <property type="term" value="C:membrane"/>
    <property type="evidence" value="ECO:0007669"/>
    <property type="project" value="UniProtKB-SubCell"/>
</dbReference>
<dbReference type="Proteomes" id="UP000289323">
    <property type="component" value="Unassembled WGS sequence"/>
</dbReference>
<evidence type="ECO:0000256" key="6">
    <source>
        <dbReference type="SAM" id="Phobius"/>
    </source>
</evidence>
<dbReference type="EMBL" id="OUUZ01000015">
    <property type="protein sequence ID" value="SPQ25605.1"/>
    <property type="molecule type" value="Genomic_DNA"/>
</dbReference>
<dbReference type="InterPro" id="IPR043216">
    <property type="entry name" value="PAP-like"/>
</dbReference>
<dbReference type="GO" id="GO:0046839">
    <property type="term" value="P:phospholipid dephosphorylation"/>
    <property type="evidence" value="ECO:0007669"/>
    <property type="project" value="TreeGrafter"/>
</dbReference>
<evidence type="ECO:0000256" key="3">
    <source>
        <dbReference type="ARBA" id="ARBA00022692"/>
    </source>
</evidence>
<keyword evidence="3 6" id="KW-0812">Transmembrane</keyword>
<dbReference type="AlphaFoldDB" id="A0A446BSW1"/>
<dbReference type="GO" id="GO:0006644">
    <property type="term" value="P:phospholipid metabolic process"/>
    <property type="evidence" value="ECO:0007669"/>
    <property type="project" value="InterPro"/>
</dbReference>
<keyword evidence="4 6" id="KW-1133">Transmembrane helix</keyword>
<comment type="subcellular location">
    <subcellularLocation>
        <location evidence="1">Membrane</location>
        <topology evidence="1">Multi-pass membrane protein</topology>
    </subcellularLocation>
</comment>
<protein>
    <submittedName>
        <fullName evidence="8">A393c75d-c947-497e-84ad-f84a5460e638</fullName>
    </submittedName>
</protein>
<proteinExistence type="inferred from homology"/>
<name>A0A446BSW1_9PEZI</name>
<evidence type="ECO:0000259" key="7">
    <source>
        <dbReference type="Pfam" id="PF01569"/>
    </source>
</evidence>
<feature type="transmembrane region" description="Helical" evidence="6">
    <location>
        <begin position="59"/>
        <end position="77"/>
    </location>
</feature>
<evidence type="ECO:0000256" key="1">
    <source>
        <dbReference type="ARBA" id="ARBA00004141"/>
    </source>
</evidence>
<feature type="domain" description="Phosphatidic acid phosphatase type 2/haloperoxidase" evidence="7">
    <location>
        <begin position="3"/>
        <end position="139"/>
    </location>
</feature>
<dbReference type="Pfam" id="PF01569">
    <property type="entry name" value="PAP2"/>
    <property type="match status" value="1"/>
</dbReference>
<comment type="similarity">
    <text evidence="2">Belongs to the PA-phosphatase related phosphoesterase family.</text>
</comment>
<dbReference type="Gene3D" id="1.20.144.10">
    <property type="entry name" value="Phosphatidic acid phosphatase type 2/haloperoxidase"/>
    <property type="match status" value="1"/>
</dbReference>
<keyword evidence="5 6" id="KW-0472">Membrane</keyword>
<dbReference type="InterPro" id="IPR036938">
    <property type="entry name" value="PAP2/HPO_sf"/>
</dbReference>
<sequence>MAVLTTLIGGFRPVFLDVCRADPTLARTHNATGLNAVGFHQLMFTTEALKNAMTSFPSGHSTAAFAGFVFLFLWMNAKLEVWPNFHASFYWLAALLALLLGATLMAACLTVDQVHNRYGIVAGAVINAATAFMLYRLCYAAVWDRRYNHIPLRRDRVFDCAAAAALPPELMDCVFR</sequence>
<dbReference type="PANTHER" id="PTHR10165:SF84">
    <property type="entry name" value="PHOSPHATIDIC ACID PHOSPHATASE BETA"/>
    <property type="match status" value="1"/>
</dbReference>
<feature type="transmembrane region" description="Helical" evidence="6">
    <location>
        <begin position="89"/>
        <end position="111"/>
    </location>
</feature>
<dbReference type="InterPro" id="IPR000326">
    <property type="entry name" value="PAP2/HPO"/>
</dbReference>
<reference evidence="8 9" key="1">
    <citation type="submission" date="2018-04" db="EMBL/GenBank/DDBJ databases">
        <authorList>
            <person name="Huttner S."/>
            <person name="Dainat J."/>
        </authorList>
    </citation>
    <scope>NUCLEOTIDE SEQUENCE [LARGE SCALE GENOMIC DNA]</scope>
</reference>
<feature type="transmembrane region" description="Helical" evidence="6">
    <location>
        <begin position="118"/>
        <end position="142"/>
    </location>
</feature>